<accession>A0A1G6HIE5</accession>
<dbReference type="PIRSF" id="PIRSF015582">
    <property type="entry name" value="Cit_lyase_B"/>
    <property type="match status" value="1"/>
</dbReference>
<dbReference type="PANTHER" id="PTHR32308:SF10">
    <property type="entry name" value="CITRATE LYASE SUBUNIT BETA"/>
    <property type="match status" value="1"/>
</dbReference>
<dbReference type="InterPro" id="IPR015813">
    <property type="entry name" value="Pyrv/PenolPyrv_kinase-like_dom"/>
</dbReference>
<dbReference type="GO" id="GO:0000287">
    <property type="term" value="F:magnesium ion binding"/>
    <property type="evidence" value="ECO:0007669"/>
    <property type="project" value="TreeGrafter"/>
</dbReference>
<feature type="binding site" evidence="4">
    <location>
        <position position="200"/>
    </location>
    <ligand>
        <name>Mg(2+)</name>
        <dbReference type="ChEBI" id="CHEBI:18420"/>
    </ligand>
</feature>
<keyword evidence="3 4" id="KW-0460">Magnesium</keyword>
<dbReference type="GO" id="GO:0006107">
    <property type="term" value="P:oxaloacetate metabolic process"/>
    <property type="evidence" value="ECO:0007669"/>
    <property type="project" value="TreeGrafter"/>
</dbReference>
<dbReference type="Pfam" id="PF15617">
    <property type="entry name" value="C-C_Bond_Lyase"/>
    <property type="match status" value="1"/>
</dbReference>
<dbReference type="Gene3D" id="3.20.20.60">
    <property type="entry name" value="Phosphoenolpyruvate-binding domains"/>
    <property type="match status" value="2"/>
</dbReference>
<dbReference type="GO" id="GO:0016829">
    <property type="term" value="F:lyase activity"/>
    <property type="evidence" value="ECO:0007669"/>
    <property type="project" value="UniProtKB-KW"/>
</dbReference>
<dbReference type="InterPro" id="IPR011206">
    <property type="entry name" value="Citrate_lyase_beta/mcl1/mcl2"/>
</dbReference>
<evidence type="ECO:0000256" key="1">
    <source>
        <dbReference type="ARBA" id="ARBA00001946"/>
    </source>
</evidence>
<evidence type="ECO:0000256" key="2">
    <source>
        <dbReference type="ARBA" id="ARBA00022723"/>
    </source>
</evidence>
<keyword evidence="2 4" id="KW-0479">Metal-binding</keyword>
<evidence type="ECO:0000313" key="5">
    <source>
        <dbReference type="EMBL" id="SDB93705.1"/>
    </source>
</evidence>
<keyword evidence="5" id="KW-0456">Lyase</keyword>
<evidence type="ECO:0000256" key="3">
    <source>
        <dbReference type="ARBA" id="ARBA00022842"/>
    </source>
</evidence>
<name>A0A1G6HIE5_9MICO</name>
<dbReference type="RefSeq" id="WP_093181266.1">
    <property type="nucleotide sequence ID" value="NZ_FMYH01000001.1"/>
</dbReference>
<dbReference type="InterPro" id="IPR040442">
    <property type="entry name" value="Pyrv_kinase-like_dom_sf"/>
</dbReference>
<dbReference type="SUPFAM" id="SSF51621">
    <property type="entry name" value="Phosphoenolpyruvate/pyruvate domain"/>
    <property type="match status" value="1"/>
</dbReference>
<dbReference type="AlphaFoldDB" id="A0A1G6HIE5"/>
<evidence type="ECO:0000313" key="6">
    <source>
        <dbReference type="Proteomes" id="UP000199039"/>
    </source>
</evidence>
<dbReference type="EMBL" id="FMYH01000001">
    <property type="protein sequence ID" value="SDB93705.1"/>
    <property type="molecule type" value="Genomic_DNA"/>
</dbReference>
<evidence type="ECO:0000256" key="4">
    <source>
        <dbReference type="PIRSR" id="PIRSR015582-2"/>
    </source>
</evidence>
<dbReference type="OrthoDB" id="348111at2"/>
<proteinExistence type="predicted"/>
<dbReference type="PANTHER" id="PTHR32308">
    <property type="entry name" value="LYASE BETA SUBUNIT, PUTATIVE (AFU_ORTHOLOGUE AFUA_4G13030)-RELATED"/>
    <property type="match status" value="1"/>
</dbReference>
<organism evidence="5 6">
    <name type="scientific">Sanguibacter gelidistatuariae</name>
    <dbReference type="NCBI Taxonomy" id="1814289"/>
    <lineage>
        <taxon>Bacteria</taxon>
        <taxon>Bacillati</taxon>
        <taxon>Actinomycetota</taxon>
        <taxon>Actinomycetes</taxon>
        <taxon>Micrococcales</taxon>
        <taxon>Sanguibacteraceae</taxon>
        <taxon>Sanguibacter</taxon>
    </lineage>
</organism>
<gene>
    <name evidence="5" type="ORF">SAMN05216410_1047</name>
</gene>
<sequence length="385" mass="42341">MRHFEYFGDAEIERLFFRAPEQFTVDSDPQILAMALGATLYSPGTRPNLAKDIAKQAARGVVSLVVCLEDSISDEDVPAAEINVVEQLRAYAQTDASGPLLFIRVRAAYQIPLIVEGLGEHLSVLSGFVIPKFLGETGVEYLDAVEAASAAAGRQVYAMPVLESPELAFRESRGGELATIAEVLAKYRSTVLAVRIGATDLSSAYGLRRNRELTIYHVHVVADVISDIVNVLGRAGDAGYLITGPVWEYFAQHERIFKPQLRETPFVEHDERTLRLKMINADLDGLIREVVLDQANGLTGKTVIHPSHVAAVHALSVVSHEEYVDAQEILGATTGGVNASQYRNKMNEAKPHRAWAQQLIRRARVFGVVREEITYVDVLSASHEL</sequence>
<reference evidence="5 6" key="1">
    <citation type="submission" date="2016-09" db="EMBL/GenBank/DDBJ databases">
        <authorList>
            <person name="Capua I."/>
            <person name="De Benedictis P."/>
            <person name="Joannis T."/>
            <person name="Lombin L.H."/>
            <person name="Cattoli G."/>
        </authorList>
    </citation>
    <scope>NUCLEOTIDE SEQUENCE [LARGE SCALE GENOMIC DNA]</scope>
    <source>
        <strain evidence="5 6">ISLP-3</strain>
    </source>
</reference>
<dbReference type="Proteomes" id="UP000199039">
    <property type="component" value="Unassembled WGS sequence"/>
</dbReference>
<comment type="cofactor">
    <cofactor evidence="1">
        <name>Mg(2+)</name>
        <dbReference type="ChEBI" id="CHEBI:18420"/>
    </cofactor>
</comment>
<dbReference type="STRING" id="1814289.SAMN05216410_1047"/>
<keyword evidence="6" id="KW-1185">Reference proteome</keyword>
<protein>
    <submittedName>
        <fullName evidence="5">Citrate lyase beta subunit</fullName>
    </submittedName>
</protein>
<dbReference type="InterPro" id="IPR039480">
    <property type="entry name" value="C-C_Bond_Lyase-like"/>
</dbReference>
<feature type="binding site" evidence="4">
    <location>
        <position position="171"/>
    </location>
    <ligand>
        <name>Mg(2+)</name>
        <dbReference type="ChEBI" id="CHEBI:18420"/>
    </ligand>
</feature>